<protein>
    <submittedName>
        <fullName evidence="15">Iron complex outermembrane recepter protein</fullName>
    </submittedName>
</protein>
<comment type="similarity">
    <text evidence="10 11">Belongs to the TonB-dependent receptor family.</text>
</comment>
<proteinExistence type="inferred from homology"/>
<evidence type="ECO:0000256" key="6">
    <source>
        <dbReference type="ARBA" id="ARBA00023077"/>
    </source>
</evidence>
<dbReference type="SUPFAM" id="SSF56935">
    <property type="entry name" value="Porins"/>
    <property type="match status" value="1"/>
</dbReference>
<evidence type="ECO:0000259" key="14">
    <source>
        <dbReference type="Pfam" id="PF07715"/>
    </source>
</evidence>
<evidence type="ECO:0000256" key="8">
    <source>
        <dbReference type="ARBA" id="ARBA00023170"/>
    </source>
</evidence>
<dbReference type="Pfam" id="PF00593">
    <property type="entry name" value="TonB_dep_Rec_b-barrel"/>
    <property type="match status" value="1"/>
</dbReference>
<evidence type="ECO:0000259" key="13">
    <source>
        <dbReference type="Pfam" id="PF00593"/>
    </source>
</evidence>
<keyword evidence="6 11" id="KW-0798">TonB box</keyword>
<dbReference type="Pfam" id="PF07715">
    <property type="entry name" value="Plug"/>
    <property type="match status" value="1"/>
</dbReference>
<keyword evidence="4 10" id="KW-0812">Transmembrane</keyword>
<evidence type="ECO:0000256" key="4">
    <source>
        <dbReference type="ARBA" id="ARBA00022692"/>
    </source>
</evidence>
<evidence type="ECO:0000256" key="3">
    <source>
        <dbReference type="ARBA" id="ARBA00022452"/>
    </source>
</evidence>
<gene>
    <name evidence="15" type="ORF">SAMN04515674_106195</name>
</gene>
<comment type="subcellular location">
    <subcellularLocation>
        <location evidence="1 10">Cell outer membrane</location>
        <topology evidence="1 10">Multi-pass membrane protein</topology>
    </subcellularLocation>
</comment>
<dbReference type="InterPro" id="IPR012910">
    <property type="entry name" value="Plug_dom"/>
</dbReference>
<dbReference type="PANTHER" id="PTHR30069:SF29">
    <property type="entry name" value="HEMOGLOBIN AND HEMOGLOBIN-HAPTOGLOBIN-BINDING PROTEIN 1-RELATED"/>
    <property type="match status" value="1"/>
</dbReference>
<feature type="signal peptide" evidence="12">
    <location>
        <begin position="1"/>
        <end position="20"/>
    </location>
</feature>
<keyword evidence="16" id="KW-1185">Reference proteome</keyword>
<dbReference type="EMBL" id="FOXH01000006">
    <property type="protein sequence ID" value="SFP86315.1"/>
    <property type="molecule type" value="Genomic_DNA"/>
</dbReference>
<evidence type="ECO:0000313" key="15">
    <source>
        <dbReference type="EMBL" id="SFP86315.1"/>
    </source>
</evidence>
<keyword evidence="8" id="KW-0675">Receptor</keyword>
<evidence type="ECO:0000256" key="9">
    <source>
        <dbReference type="ARBA" id="ARBA00023237"/>
    </source>
</evidence>
<dbReference type="GO" id="GO:0044718">
    <property type="term" value="P:siderophore transmembrane transport"/>
    <property type="evidence" value="ECO:0007669"/>
    <property type="project" value="TreeGrafter"/>
</dbReference>
<dbReference type="InterPro" id="IPR037066">
    <property type="entry name" value="Plug_dom_sf"/>
</dbReference>
<keyword evidence="7 10" id="KW-0472">Membrane</keyword>
<dbReference type="GO" id="GO:0009279">
    <property type="term" value="C:cell outer membrane"/>
    <property type="evidence" value="ECO:0007669"/>
    <property type="project" value="UniProtKB-SubCell"/>
</dbReference>
<evidence type="ECO:0000256" key="2">
    <source>
        <dbReference type="ARBA" id="ARBA00022448"/>
    </source>
</evidence>
<organism evidence="15 16">
    <name type="scientific">Pseudarcicella hirudinis</name>
    <dbReference type="NCBI Taxonomy" id="1079859"/>
    <lineage>
        <taxon>Bacteria</taxon>
        <taxon>Pseudomonadati</taxon>
        <taxon>Bacteroidota</taxon>
        <taxon>Cytophagia</taxon>
        <taxon>Cytophagales</taxon>
        <taxon>Flectobacillaceae</taxon>
        <taxon>Pseudarcicella</taxon>
    </lineage>
</organism>
<accession>A0A1I5TTB5</accession>
<keyword evidence="3 10" id="KW-1134">Transmembrane beta strand</keyword>
<evidence type="ECO:0000256" key="1">
    <source>
        <dbReference type="ARBA" id="ARBA00004571"/>
    </source>
</evidence>
<name>A0A1I5TTB5_9BACT</name>
<keyword evidence="2 10" id="KW-0813">Transport</keyword>
<dbReference type="STRING" id="1079859.SAMN04515674_106195"/>
<keyword evidence="9 10" id="KW-0998">Cell outer membrane</keyword>
<evidence type="ECO:0000256" key="7">
    <source>
        <dbReference type="ARBA" id="ARBA00023136"/>
    </source>
</evidence>
<dbReference type="InterPro" id="IPR039426">
    <property type="entry name" value="TonB-dep_rcpt-like"/>
</dbReference>
<dbReference type="InterPro" id="IPR036942">
    <property type="entry name" value="Beta-barrel_TonB_sf"/>
</dbReference>
<dbReference type="PROSITE" id="PS52016">
    <property type="entry name" value="TONB_DEPENDENT_REC_3"/>
    <property type="match status" value="1"/>
</dbReference>
<sequence length="852" mass="96124">MKKTLLLILGLLVISYSDFAQKQSTVEKDSVIRLSEVVVTASRTPESILKSPVSIELLDAKHIKQSPAPSYFDAIENIKGIQLLTSSLGFKVYNTRGFANPTNVRFVQLVDGIDNQAPHIGAPIGSALAPTDLDIYQAEIIPGTASALYGMNSLNGMLNLFSKNPFDYQGFSFQQKTGVNHLSDQNASAHPFSESSIRWAKAWNNRFAIKINFDYLTGYDWIADNTTDLNPNGNASLNLLGADNPASDPVNSYGNESSNRKTLTLGGKRYSVARTGYYEKDLADFSLRNMKGDFSFHYKPVQNLEIAYTYRFGILDNIYQRTNRFRLNDYRIDQHSLFIKSPSIQIRAYTTSENTGKSYNIRSMGENIDRTFKSDDQWFKDFSAQFNSSVQAGSSVTDALTQARNKADAGRPQPHTAQFDALIDKLGDINNWDAGAALRVKSWMYHLEGQLDLTQDLLKTFKEKSGIQLMTGFDYRNYEVYPDGNYFINPVEAGKNLNYYKYGAFLQVSKTFFEEKVKLQGSLRADKNEYFDLRWNPRIALVYTPQNDHNFRISYQNGYRFPSLFEAFSNVNSGGVKRVGGLPIMSQGIFENSYFKTSVDAFQTAVTADVNTKGLTTAQAITANKGLLKKNDYTYLKPEQVNSFEIGYKGNWLDKRLFVDADFYYNHYQNFMAQVEVSIPKSKTINPDSIAIYLNDKNTQDRYRLWTNSKTTVYNYGASLGLRFRAVDNFILSGNASFAKLDRKDSNDGLEEAFNTPQWILNVGIGNRKLTDHLGFNLNLKWQDTFLWQSSLATGNVPAYSSLDGQISYAFPKQKLDVKLGGTNLLNKYYFNFLAGPSIGGFYYLTLTLDGL</sequence>
<evidence type="ECO:0000256" key="12">
    <source>
        <dbReference type="SAM" id="SignalP"/>
    </source>
</evidence>
<dbReference type="InterPro" id="IPR000531">
    <property type="entry name" value="Beta-barrel_TonB"/>
</dbReference>
<dbReference type="AlphaFoldDB" id="A0A1I5TTB5"/>
<evidence type="ECO:0000256" key="5">
    <source>
        <dbReference type="ARBA" id="ARBA00022729"/>
    </source>
</evidence>
<reference evidence="15 16" key="1">
    <citation type="submission" date="2016-10" db="EMBL/GenBank/DDBJ databases">
        <authorList>
            <person name="de Groot N.N."/>
        </authorList>
    </citation>
    <scope>NUCLEOTIDE SEQUENCE [LARGE SCALE GENOMIC DNA]</scope>
    <source>
        <strain evidence="16">E92,LMG 26720,CCM 7988</strain>
    </source>
</reference>
<feature type="domain" description="TonB-dependent receptor plug" evidence="14">
    <location>
        <begin position="49"/>
        <end position="156"/>
    </location>
</feature>
<dbReference type="Gene3D" id="2.40.170.20">
    <property type="entry name" value="TonB-dependent receptor, beta-barrel domain"/>
    <property type="match status" value="1"/>
</dbReference>
<keyword evidence="5 12" id="KW-0732">Signal</keyword>
<dbReference type="OrthoDB" id="1109208at2"/>
<feature type="chain" id="PRO_5011619056" evidence="12">
    <location>
        <begin position="21"/>
        <end position="852"/>
    </location>
</feature>
<dbReference type="Gene3D" id="2.170.130.10">
    <property type="entry name" value="TonB-dependent receptor, plug domain"/>
    <property type="match status" value="1"/>
</dbReference>
<evidence type="ECO:0000256" key="11">
    <source>
        <dbReference type="RuleBase" id="RU003357"/>
    </source>
</evidence>
<feature type="domain" description="TonB-dependent receptor-like beta-barrel" evidence="13">
    <location>
        <begin position="319"/>
        <end position="825"/>
    </location>
</feature>
<evidence type="ECO:0000313" key="16">
    <source>
        <dbReference type="Proteomes" id="UP000199306"/>
    </source>
</evidence>
<dbReference type="Proteomes" id="UP000199306">
    <property type="component" value="Unassembled WGS sequence"/>
</dbReference>
<dbReference type="RefSeq" id="WP_092017412.1">
    <property type="nucleotide sequence ID" value="NZ_FOXH01000006.1"/>
</dbReference>
<evidence type="ECO:0000256" key="10">
    <source>
        <dbReference type="PROSITE-ProRule" id="PRU01360"/>
    </source>
</evidence>
<dbReference type="GO" id="GO:0015344">
    <property type="term" value="F:siderophore uptake transmembrane transporter activity"/>
    <property type="evidence" value="ECO:0007669"/>
    <property type="project" value="TreeGrafter"/>
</dbReference>
<dbReference type="PANTHER" id="PTHR30069">
    <property type="entry name" value="TONB-DEPENDENT OUTER MEMBRANE RECEPTOR"/>
    <property type="match status" value="1"/>
</dbReference>